<keyword evidence="4 9" id="KW-0808">Transferase</keyword>
<evidence type="ECO:0000256" key="5">
    <source>
        <dbReference type="ARBA" id="ARBA00022898"/>
    </source>
</evidence>
<proteinExistence type="inferred from homology"/>
<dbReference type="InterPro" id="IPR015421">
    <property type="entry name" value="PyrdxlP-dep_Trfase_major"/>
</dbReference>
<accession>A0A537LBC9</accession>
<dbReference type="GO" id="GO:0019265">
    <property type="term" value="P:glycine biosynthetic process, by transamination of glyoxylate"/>
    <property type="evidence" value="ECO:0007669"/>
    <property type="project" value="TreeGrafter"/>
</dbReference>
<evidence type="ECO:0000313" key="10">
    <source>
        <dbReference type="Proteomes" id="UP000319353"/>
    </source>
</evidence>
<evidence type="ECO:0000313" key="9">
    <source>
        <dbReference type="EMBL" id="TMJ05314.1"/>
    </source>
</evidence>
<dbReference type="FunFam" id="3.40.640.10:FF:000027">
    <property type="entry name" value="Serine--pyruvate aminotransferase, mitochondrial"/>
    <property type="match status" value="1"/>
</dbReference>
<evidence type="ECO:0000256" key="1">
    <source>
        <dbReference type="ARBA" id="ARBA00001933"/>
    </source>
</evidence>
<evidence type="ECO:0000256" key="6">
    <source>
        <dbReference type="PIRSR" id="PIRSR000524-1"/>
    </source>
</evidence>
<dbReference type="PANTHER" id="PTHR21152">
    <property type="entry name" value="AMINOTRANSFERASE CLASS V"/>
    <property type="match status" value="1"/>
</dbReference>
<dbReference type="InterPro" id="IPR024169">
    <property type="entry name" value="SP_NH2Trfase/AEP_transaminase"/>
</dbReference>
<dbReference type="Pfam" id="PF00266">
    <property type="entry name" value="Aminotran_5"/>
    <property type="match status" value="1"/>
</dbReference>
<keyword evidence="3 9" id="KW-0032">Aminotransferase</keyword>
<dbReference type="Gene3D" id="3.90.1150.10">
    <property type="entry name" value="Aspartate Aminotransferase, domain 1"/>
    <property type="match status" value="1"/>
</dbReference>
<dbReference type="AlphaFoldDB" id="A0A537LBC9"/>
<dbReference type="GO" id="GO:0004760">
    <property type="term" value="F:L-serine-pyruvate transaminase activity"/>
    <property type="evidence" value="ECO:0007669"/>
    <property type="project" value="TreeGrafter"/>
</dbReference>
<comment type="caution">
    <text evidence="9">The sequence shown here is derived from an EMBL/GenBank/DDBJ whole genome shotgun (WGS) entry which is preliminary data.</text>
</comment>
<dbReference type="EMBL" id="VBAL01000028">
    <property type="protein sequence ID" value="TMJ05314.1"/>
    <property type="molecule type" value="Genomic_DNA"/>
</dbReference>
<feature type="modified residue" description="N6-(pyridoxal phosphate)lysine" evidence="7">
    <location>
        <position position="200"/>
    </location>
</feature>
<comment type="similarity">
    <text evidence="2">Belongs to the class-V pyridoxal-phosphate-dependent aminotransferase family.</text>
</comment>
<dbReference type="InterPro" id="IPR015424">
    <property type="entry name" value="PyrdxlP-dep_Trfase"/>
</dbReference>
<evidence type="ECO:0000259" key="8">
    <source>
        <dbReference type="Pfam" id="PF00266"/>
    </source>
</evidence>
<feature type="binding site" evidence="6">
    <location>
        <position position="347"/>
    </location>
    <ligand>
        <name>substrate</name>
    </ligand>
</feature>
<sequence>MSHLIGELSPPVRLLCGTGPTNPDPRVLRAMGAPVLGQFDPAFTAIMTDVMELGRQVFRTVNPRTFAISGTGRAGMEAGIASLVEPGDRVLVANCGRFGDLFVDLATRYGGIVSQVTAEWGKVIDPQQIDAALQRTRPKIVAVVHGETSTGMLQPMLDEIGRTCRRHEALLVVDAVVTLGGMPVDTDAWQIDLGSAGTQKCIGCPSGMAPITYGARAEEVITSRKTPIISNYLDLAQLQRYWSPERLNHHTLPTSMTYGLHEALRLIVNEGLEARWTRHQRTGDALKAGLEAMGIQLFGDPKHRLPMITAMMLPEGVPDEEGRARLLEEFGVEVATSFGPLRGRIWRIGTMGYNAELRTVLTVLTALEHVLRSFYARVPRGAGVDEARRVYERAAS</sequence>
<feature type="domain" description="Aminotransferase class V" evidence="8">
    <location>
        <begin position="42"/>
        <end position="336"/>
    </location>
</feature>
<dbReference type="PIRSF" id="PIRSF000524">
    <property type="entry name" value="SPT"/>
    <property type="match status" value="1"/>
</dbReference>
<reference evidence="9 10" key="1">
    <citation type="journal article" date="2019" name="Nat. Microbiol.">
        <title>Mediterranean grassland soil C-N compound turnover is dependent on rainfall and depth, and is mediated by genomically divergent microorganisms.</title>
        <authorList>
            <person name="Diamond S."/>
            <person name="Andeer P.F."/>
            <person name="Li Z."/>
            <person name="Crits-Christoph A."/>
            <person name="Burstein D."/>
            <person name="Anantharaman K."/>
            <person name="Lane K.R."/>
            <person name="Thomas B.C."/>
            <person name="Pan C."/>
            <person name="Northen T.R."/>
            <person name="Banfield J.F."/>
        </authorList>
    </citation>
    <scope>NUCLEOTIDE SEQUENCE [LARGE SCALE GENOMIC DNA]</scope>
    <source>
        <strain evidence="9">NP_4</strain>
    </source>
</reference>
<gene>
    <name evidence="9" type="ORF">E6H01_03090</name>
</gene>
<dbReference type="InterPro" id="IPR015422">
    <property type="entry name" value="PyrdxlP-dep_Trfase_small"/>
</dbReference>
<evidence type="ECO:0000256" key="7">
    <source>
        <dbReference type="PIRSR" id="PIRSR000524-50"/>
    </source>
</evidence>
<dbReference type="SUPFAM" id="SSF53383">
    <property type="entry name" value="PLP-dependent transferases"/>
    <property type="match status" value="1"/>
</dbReference>
<evidence type="ECO:0000256" key="4">
    <source>
        <dbReference type="ARBA" id="ARBA00022679"/>
    </source>
</evidence>
<organism evidence="9 10">
    <name type="scientific">Candidatus Segetimicrobium genomatis</name>
    <dbReference type="NCBI Taxonomy" id="2569760"/>
    <lineage>
        <taxon>Bacteria</taxon>
        <taxon>Bacillati</taxon>
        <taxon>Candidatus Sysuimicrobiota</taxon>
        <taxon>Candidatus Sysuimicrobiia</taxon>
        <taxon>Candidatus Sysuimicrobiales</taxon>
        <taxon>Candidatus Segetimicrobiaceae</taxon>
        <taxon>Candidatus Segetimicrobium</taxon>
    </lineage>
</organism>
<evidence type="ECO:0000256" key="2">
    <source>
        <dbReference type="ARBA" id="ARBA00009236"/>
    </source>
</evidence>
<evidence type="ECO:0000256" key="3">
    <source>
        <dbReference type="ARBA" id="ARBA00022576"/>
    </source>
</evidence>
<dbReference type="InterPro" id="IPR000192">
    <property type="entry name" value="Aminotrans_V_dom"/>
</dbReference>
<keyword evidence="5 7" id="KW-0663">Pyridoxal phosphate</keyword>
<protein>
    <submittedName>
        <fullName evidence="9">Alanine--glyoxylate aminotransferase family protein</fullName>
    </submittedName>
</protein>
<dbReference type="GO" id="GO:0008453">
    <property type="term" value="F:alanine-glyoxylate transaminase activity"/>
    <property type="evidence" value="ECO:0007669"/>
    <property type="project" value="TreeGrafter"/>
</dbReference>
<dbReference type="Proteomes" id="UP000319353">
    <property type="component" value="Unassembled WGS sequence"/>
</dbReference>
<name>A0A537LBC9_9BACT</name>
<comment type="cofactor">
    <cofactor evidence="1 7">
        <name>pyridoxal 5'-phosphate</name>
        <dbReference type="ChEBI" id="CHEBI:597326"/>
    </cofactor>
</comment>
<dbReference type="Gene3D" id="3.40.640.10">
    <property type="entry name" value="Type I PLP-dependent aspartate aminotransferase-like (Major domain)"/>
    <property type="match status" value="1"/>
</dbReference>
<dbReference type="PANTHER" id="PTHR21152:SF40">
    <property type="entry name" value="ALANINE--GLYOXYLATE AMINOTRANSFERASE"/>
    <property type="match status" value="1"/>
</dbReference>